<dbReference type="RefSeq" id="WP_261744576.1">
    <property type="nucleotide sequence ID" value="NZ_CP104557.1"/>
</dbReference>
<dbReference type="Proteomes" id="UP001064504">
    <property type="component" value="Chromosome"/>
</dbReference>
<organism evidence="2 3">
    <name type="scientific">Pseudomonas promysalinigenes</name>
    <dbReference type="NCBI Taxonomy" id="485898"/>
    <lineage>
        <taxon>Bacteria</taxon>
        <taxon>Pseudomonadati</taxon>
        <taxon>Pseudomonadota</taxon>
        <taxon>Gammaproteobacteria</taxon>
        <taxon>Pseudomonadales</taxon>
        <taxon>Pseudomonadaceae</taxon>
        <taxon>Pseudomonas</taxon>
    </lineage>
</organism>
<dbReference type="EMBL" id="CP104557">
    <property type="protein sequence ID" value="UXH40322.1"/>
    <property type="molecule type" value="Genomic_DNA"/>
</dbReference>
<evidence type="ECO:0000256" key="1">
    <source>
        <dbReference type="SAM" id="MobiDB-lite"/>
    </source>
</evidence>
<keyword evidence="3" id="KW-1185">Reference proteome</keyword>
<evidence type="ECO:0000313" key="2">
    <source>
        <dbReference type="EMBL" id="UXH40322.1"/>
    </source>
</evidence>
<proteinExistence type="predicted"/>
<sequence>MPEHGAQQPSQQVQHHRPPKQGETGVLVIKGLLGEPAYEMDDGPLADTFLRLKTGSVYQEDGQYFQIAVRQIVVVPPAYASLVVLVRPLS</sequence>
<gene>
    <name evidence="2" type="ORF">N5C08_01850</name>
</gene>
<reference evidence="2" key="1">
    <citation type="submission" date="2022-09" db="EMBL/GenBank/DDBJ databases">
        <title>Complete genome sequence of Pseudomonas promysalinigenes strain RL-WG26, a newly isolated PGPR with the potential for plant salinity stress alleviation.</title>
        <authorList>
            <person name="Ren L."/>
            <person name="Wang G."/>
            <person name="Hu H."/>
        </authorList>
    </citation>
    <scope>NUCLEOTIDE SEQUENCE</scope>
    <source>
        <strain evidence="2">RL-WG26</strain>
    </source>
</reference>
<feature type="region of interest" description="Disordered" evidence="1">
    <location>
        <begin position="1"/>
        <end position="23"/>
    </location>
</feature>
<protein>
    <submittedName>
        <fullName evidence="2">Uncharacterized protein</fullName>
    </submittedName>
</protein>
<name>A0ABY6ALR6_9PSED</name>
<evidence type="ECO:0000313" key="3">
    <source>
        <dbReference type="Proteomes" id="UP001064504"/>
    </source>
</evidence>
<accession>A0ABY6ALR6</accession>